<evidence type="ECO:0000313" key="7">
    <source>
        <dbReference type="Proteomes" id="UP001152484"/>
    </source>
</evidence>
<name>A0A9P0VWA1_CUSEU</name>
<protein>
    <recommendedName>
        <fullName evidence="2">separase</fullName>
        <ecNumber evidence="2">3.4.22.49</ecNumber>
    </recommendedName>
</protein>
<dbReference type="InterPro" id="IPR030397">
    <property type="entry name" value="SEPARIN_core_dom"/>
</dbReference>
<dbReference type="AlphaFoldDB" id="A0A9P0VWA1"/>
<evidence type="ECO:0000259" key="5">
    <source>
        <dbReference type="PROSITE" id="PS51700"/>
    </source>
</evidence>
<evidence type="ECO:0000256" key="2">
    <source>
        <dbReference type="ARBA" id="ARBA00012489"/>
    </source>
</evidence>
<keyword evidence="4" id="KW-0159">Chromosome partition</keyword>
<dbReference type="PANTHER" id="PTHR12792">
    <property type="entry name" value="EXTRA SPINDLE POLES 1-RELATED"/>
    <property type="match status" value="1"/>
</dbReference>
<dbReference type="PROSITE" id="PS51700">
    <property type="entry name" value="SEPARIN"/>
    <property type="match status" value="1"/>
</dbReference>
<evidence type="ECO:0000256" key="3">
    <source>
        <dbReference type="ARBA" id="ARBA00022801"/>
    </source>
</evidence>
<comment type="caution">
    <text evidence="6">The sequence shown here is derived from an EMBL/GenBank/DDBJ whole genome shotgun (WGS) entry which is preliminary data.</text>
</comment>
<dbReference type="EMBL" id="CAMAPE010000002">
    <property type="protein sequence ID" value="CAH9052123.1"/>
    <property type="molecule type" value="Genomic_DNA"/>
</dbReference>
<accession>A0A9P0VWA1</accession>
<dbReference type="EC" id="3.4.22.49" evidence="2"/>
<reference evidence="6" key="1">
    <citation type="submission" date="2022-07" db="EMBL/GenBank/DDBJ databases">
        <authorList>
            <person name="Macas J."/>
            <person name="Novak P."/>
            <person name="Neumann P."/>
        </authorList>
    </citation>
    <scope>NUCLEOTIDE SEQUENCE</scope>
</reference>
<keyword evidence="3" id="KW-0378">Hydrolase</keyword>
<dbReference type="GO" id="GO:0051307">
    <property type="term" value="P:meiotic chromosome separation"/>
    <property type="evidence" value="ECO:0007669"/>
    <property type="project" value="TreeGrafter"/>
</dbReference>
<keyword evidence="7" id="KW-1185">Reference proteome</keyword>
<dbReference type="GO" id="GO:0004197">
    <property type="term" value="F:cysteine-type endopeptidase activity"/>
    <property type="evidence" value="ECO:0007669"/>
    <property type="project" value="InterPro"/>
</dbReference>
<dbReference type="GO" id="GO:0072686">
    <property type="term" value="C:mitotic spindle"/>
    <property type="evidence" value="ECO:0007669"/>
    <property type="project" value="TreeGrafter"/>
</dbReference>
<dbReference type="PANTHER" id="PTHR12792:SF0">
    <property type="entry name" value="SEPARIN"/>
    <property type="match status" value="1"/>
</dbReference>
<dbReference type="GO" id="GO:0005737">
    <property type="term" value="C:cytoplasm"/>
    <property type="evidence" value="ECO:0007669"/>
    <property type="project" value="TreeGrafter"/>
</dbReference>
<proteinExistence type="predicted"/>
<comment type="catalytic activity">
    <reaction evidence="1">
        <text>All bonds known to be hydrolyzed by this endopeptidase have arginine in P1 and an acidic residue in P4. P6 is often occupied by an acidic residue or by a hydroxy-amino-acid residue, the phosphorylation of which enhances cleavage.</text>
        <dbReference type="EC" id="3.4.22.49"/>
    </reaction>
</comment>
<dbReference type="Pfam" id="PF03568">
    <property type="entry name" value="Separin_C"/>
    <property type="match status" value="1"/>
</dbReference>
<dbReference type="GO" id="GO:0005634">
    <property type="term" value="C:nucleus"/>
    <property type="evidence" value="ECO:0007669"/>
    <property type="project" value="InterPro"/>
</dbReference>
<gene>
    <name evidence="6" type="ORF">CEURO_LOCUS292</name>
</gene>
<evidence type="ECO:0000313" key="6">
    <source>
        <dbReference type="EMBL" id="CAH9052123.1"/>
    </source>
</evidence>
<sequence>MSSTNNPVLVVLPINSVLKDTEELCSSVSVQASDFTKQWHCNWASSCVINNVAPLFRDILEKSYLCSEVGPDTSESTTLWWKSRRQLDESLARFLQDLEELWLGPWKYLLLGELSGCELLDSSLMNVVEHLKLENKSDVDMALLKIVLGGANHAVEKDDCICQLLLTNGCHIGGHGDGTCQPLSKSCTYSEAVYKTIFDAADKLEGSGCINRKPSILILDFDLQMLPWENLPILRDQEVYRMPSVGAINATLVKRCLHQEAIEKGNLLNSIPLVDPLDAYYVLNPDGDLSFTQATFEGWFNDKNFEGTSGVAPTVDELTGALKRHDLFLYFGHGNGMQYIPADKKKDLETCSACLLMGCSSGSLKGNKSYIPQGAPLSYLSAGSPIIVANLWEVTDKDIDRFGKTLLEGWLRERSNFNGDCDQCSEISKELKSMDIKGGRGNRKRRDMHNKCCRHRPRIGSFMGEARKACILRYLNGASPVCYGVPTGIIRKSD</sequence>
<dbReference type="OrthoDB" id="10255632at2759"/>
<organism evidence="6 7">
    <name type="scientific">Cuscuta europaea</name>
    <name type="common">European dodder</name>
    <dbReference type="NCBI Taxonomy" id="41803"/>
    <lineage>
        <taxon>Eukaryota</taxon>
        <taxon>Viridiplantae</taxon>
        <taxon>Streptophyta</taxon>
        <taxon>Embryophyta</taxon>
        <taxon>Tracheophyta</taxon>
        <taxon>Spermatophyta</taxon>
        <taxon>Magnoliopsida</taxon>
        <taxon>eudicotyledons</taxon>
        <taxon>Gunneridae</taxon>
        <taxon>Pentapetalae</taxon>
        <taxon>asterids</taxon>
        <taxon>lamiids</taxon>
        <taxon>Solanales</taxon>
        <taxon>Convolvulaceae</taxon>
        <taxon>Cuscuteae</taxon>
        <taxon>Cuscuta</taxon>
        <taxon>Cuscuta subgen. Cuscuta</taxon>
    </lineage>
</organism>
<evidence type="ECO:0000256" key="4">
    <source>
        <dbReference type="ARBA" id="ARBA00022829"/>
    </source>
</evidence>
<dbReference type="GO" id="GO:0006508">
    <property type="term" value="P:proteolysis"/>
    <property type="evidence" value="ECO:0007669"/>
    <property type="project" value="InterPro"/>
</dbReference>
<evidence type="ECO:0000256" key="1">
    <source>
        <dbReference type="ARBA" id="ARBA00000451"/>
    </source>
</evidence>
<dbReference type="Proteomes" id="UP001152484">
    <property type="component" value="Unassembled WGS sequence"/>
</dbReference>
<dbReference type="InterPro" id="IPR005314">
    <property type="entry name" value="Peptidase_C50"/>
</dbReference>
<feature type="domain" description="Peptidase C50" evidence="5">
    <location>
        <begin position="276"/>
        <end position="370"/>
    </location>
</feature>